<dbReference type="PROSITE" id="PS50975">
    <property type="entry name" value="ATP_GRASP"/>
    <property type="match status" value="1"/>
</dbReference>
<dbReference type="InterPro" id="IPR002813">
    <property type="entry name" value="Arg_biosynth_ArgJ"/>
</dbReference>
<comment type="subunit">
    <text evidence="9">Heterodimer of an alpha and a beta chain.</text>
</comment>
<comment type="caution">
    <text evidence="13">The sequence shown here is derived from an EMBL/GenBank/DDBJ whole genome shotgun (WGS) entry which is preliminary data.</text>
</comment>
<comment type="caution">
    <text evidence="9">Lacks conserved residue(s) required for the propagation of feature annotation.</text>
</comment>
<feature type="binding site" evidence="9">
    <location>
        <position position="999"/>
    </location>
    <ligand>
        <name>substrate</name>
    </ligand>
</feature>
<dbReference type="HAMAP" id="MF_01106">
    <property type="entry name" value="ArgJ"/>
    <property type="match status" value="1"/>
</dbReference>
<evidence type="ECO:0000256" key="2">
    <source>
        <dbReference type="ARBA" id="ARBA00022571"/>
    </source>
</evidence>
<dbReference type="Gene3D" id="3.10.20.340">
    <property type="entry name" value="ArgJ beta chain, C-terminal domain"/>
    <property type="match status" value="1"/>
</dbReference>
<dbReference type="Gene3D" id="3.40.50.20">
    <property type="match status" value="1"/>
</dbReference>
<dbReference type="Gene3D" id="3.30.470.20">
    <property type="entry name" value="ATP-grasp fold, B domain"/>
    <property type="match status" value="1"/>
</dbReference>
<dbReference type="AlphaFoldDB" id="A0A484FGQ6"/>
<dbReference type="InterPro" id="IPR041472">
    <property type="entry name" value="BL00235/CARNS1_N"/>
</dbReference>
<comment type="similarity">
    <text evidence="1 9">Belongs to the ArgJ family.</text>
</comment>
<organism evidence="13 14">
    <name type="scientific">Colletotrichum orbiculare (strain 104-T / ATCC 96160 / CBS 514.97 / LARS 414 / MAFF 240422)</name>
    <name type="common">Cucumber anthracnose fungus</name>
    <name type="synonym">Colletotrichum lagenarium</name>
    <dbReference type="NCBI Taxonomy" id="1213857"/>
    <lineage>
        <taxon>Eukaryota</taxon>
        <taxon>Fungi</taxon>
        <taxon>Dikarya</taxon>
        <taxon>Ascomycota</taxon>
        <taxon>Pezizomycotina</taxon>
        <taxon>Sordariomycetes</taxon>
        <taxon>Hypocreomycetidae</taxon>
        <taxon>Glomerellales</taxon>
        <taxon>Glomerellaceae</taxon>
        <taxon>Colletotrichum</taxon>
        <taxon>Colletotrichum orbiculare species complex</taxon>
    </lineage>
</organism>
<dbReference type="SUPFAM" id="SSF56266">
    <property type="entry name" value="DmpA/ArgJ-like"/>
    <property type="match status" value="1"/>
</dbReference>
<reference evidence="14" key="1">
    <citation type="journal article" date="2013" name="New Phytol.">
        <title>Comparative genomic and transcriptomic analyses reveal the hemibiotrophic stage shift of Colletotrichum fungi.</title>
        <authorList>
            <person name="Gan P."/>
            <person name="Ikeda K."/>
            <person name="Irieda H."/>
            <person name="Narusaka M."/>
            <person name="O'Connell R.J."/>
            <person name="Narusaka Y."/>
            <person name="Takano Y."/>
            <person name="Kubo Y."/>
            <person name="Shirasu K."/>
        </authorList>
    </citation>
    <scope>NUCLEOTIDE SEQUENCE [LARGE SCALE GENOMIC DNA]</scope>
    <source>
        <strain evidence="14">104-T / ATCC 96160 / CBS 514.97 / LARS 414 / MAFF 240422</strain>
    </source>
</reference>
<dbReference type="STRING" id="1213857.A0A484FGQ6"/>
<comment type="function">
    <text evidence="9">Catalyzes two activities which are involved in the cyclic version of arginine biosynthesis: the synthesis of acetylglutamate from glutamate and acetyl-CoA, and of ornithine by transacetylation between acetylornithine and glutamate.</text>
</comment>
<dbReference type="InterPro" id="IPR016117">
    <property type="entry name" value="ArgJ-like_dom_sf"/>
</dbReference>
<evidence type="ECO:0000256" key="4">
    <source>
        <dbReference type="ARBA" id="ARBA00022679"/>
    </source>
</evidence>
<name>A0A484FGQ6_COLOR</name>
<evidence type="ECO:0000256" key="7">
    <source>
        <dbReference type="ARBA" id="ARBA00023268"/>
    </source>
</evidence>
<feature type="site" description="Involved in the stabilization of negative charge on the oxyanion by the formation of the oxyanion hole" evidence="9">
    <location>
        <position position="921"/>
    </location>
</feature>
<dbReference type="Pfam" id="PF18130">
    <property type="entry name" value="ATPgrasp_N"/>
    <property type="match status" value="1"/>
</dbReference>
<dbReference type="Proteomes" id="UP000014480">
    <property type="component" value="Unassembled WGS sequence"/>
</dbReference>
<evidence type="ECO:0000256" key="11">
    <source>
        <dbReference type="SAM" id="Coils"/>
    </source>
</evidence>
<dbReference type="PANTHER" id="PTHR23100">
    <property type="entry name" value="ARGININE BIOSYNTHESIS BIFUNCTIONAL PROTEIN ARGJ"/>
    <property type="match status" value="1"/>
</dbReference>
<comment type="pathway">
    <text evidence="9">Amino-acid biosynthesis; L-arginine biosynthesis; N(2)-acetyl-L-ornithine from L-glutamate: step 1/4.</text>
</comment>
<proteinExistence type="inferred from homology"/>
<feature type="binding site" evidence="9">
    <location>
        <position position="959"/>
    </location>
    <ligand>
        <name>substrate</name>
    </ligand>
</feature>
<dbReference type="EC" id="2.3.1.1" evidence="9"/>
<dbReference type="GO" id="GO:0004358">
    <property type="term" value="F:L-glutamate N-acetyltransferase activity, acting on acetyl-L-ornithine as donor"/>
    <property type="evidence" value="ECO:0007669"/>
    <property type="project" value="UniProtKB-UniRule"/>
</dbReference>
<dbReference type="PANTHER" id="PTHR23100:SF0">
    <property type="entry name" value="ARGININE BIOSYNTHESIS BIFUNCTIONAL PROTEIN ARGJ, MITOCHONDRIAL"/>
    <property type="match status" value="1"/>
</dbReference>
<protein>
    <recommendedName>
        <fullName evidence="9">Arginine biosynthesis bifunctional protein ArgJ, mitochondrial</fullName>
    </recommendedName>
    <domain>
        <recommendedName>
            <fullName evidence="9">Glutamate N-acetyltransferase</fullName>
            <shortName evidence="9">GAT</shortName>
            <ecNumber evidence="9">2.3.1.35</ecNumber>
        </recommendedName>
        <alternativeName>
            <fullName evidence="9">Ornithine acetyltransferase</fullName>
            <shortName evidence="9">OATase</shortName>
        </alternativeName>
        <alternativeName>
            <fullName evidence="9">Ornithine transacetylase</fullName>
        </alternativeName>
    </domain>
    <domain>
        <recommendedName>
            <fullName evidence="9">Amino-acid acetyltransferase</fullName>
            <ecNumber evidence="9">2.3.1.1</ecNumber>
        </recommendedName>
        <alternativeName>
            <fullName evidence="9">N-acetylglutamate synthase</fullName>
            <shortName evidence="9">AGS</shortName>
        </alternativeName>
    </domain>
    <component>
        <recommendedName>
            <fullName evidence="9">Arginine biosynthesis bifunctional protein ArgJ alpha chain</fullName>
        </recommendedName>
    </component>
    <component>
        <recommendedName>
            <fullName evidence="9">Arginine biosynthesis bifunctional protein ArgJ beta chain</fullName>
        </recommendedName>
    </component>
</protein>
<gene>
    <name evidence="13" type="ORF">Cob_v010996</name>
</gene>
<feature type="chain" id="PRO_5023369066" description="Arginine biosynthesis bifunctional protein ArgJ alpha chain" evidence="9">
    <location>
        <begin position="1"/>
        <end position="998"/>
    </location>
</feature>
<dbReference type="Pfam" id="PF01960">
    <property type="entry name" value="ArgJ"/>
    <property type="match status" value="1"/>
</dbReference>
<evidence type="ECO:0000256" key="8">
    <source>
        <dbReference type="ARBA" id="ARBA00023315"/>
    </source>
</evidence>
<keyword evidence="7 9" id="KW-0511">Multifunctional enzyme</keyword>
<feature type="binding site" evidence="9">
    <location>
        <position position="988"/>
    </location>
    <ligand>
        <name>substrate</name>
    </ligand>
</feature>
<dbReference type="GO" id="GO:0006526">
    <property type="term" value="P:L-arginine biosynthetic process"/>
    <property type="evidence" value="ECO:0007669"/>
    <property type="project" value="UniProtKB-UniRule"/>
</dbReference>
<dbReference type="SUPFAM" id="SSF56059">
    <property type="entry name" value="Glutathione synthetase ATP-binding domain-like"/>
    <property type="match status" value="1"/>
</dbReference>
<keyword evidence="11" id="KW-0175">Coiled coil</keyword>
<keyword evidence="10" id="KW-0067">ATP-binding</keyword>
<comment type="catalytic activity">
    <reaction evidence="9">
        <text>L-glutamate + acetyl-CoA = N-acetyl-L-glutamate + CoA + H(+)</text>
        <dbReference type="Rhea" id="RHEA:24292"/>
        <dbReference type="ChEBI" id="CHEBI:15378"/>
        <dbReference type="ChEBI" id="CHEBI:29985"/>
        <dbReference type="ChEBI" id="CHEBI:44337"/>
        <dbReference type="ChEBI" id="CHEBI:57287"/>
        <dbReference type="ChEBI" id="CHEBI:57288"/>
        <dbReference type="EC" id="2.3.1.1"/>
    </reaction>
</comment>
<dbReference type="InterPro" id="IPR036291">
    <property type="entry name" value="NAD(P)-bd_dom_sf"/>
</dbReference>
<comment type="PTM">
    <text evidence="9">The alpha and beta chains are autoproteolytically processed from a single precursor protein within the mitochondrion.</text>
</comment>
<dbReference type="OrthoDB" id="434648at2759"/>
<dbReference type="InterPro" id="IPR042195">
    <property type="entry name" value="ArgJ_beta_C"/>
</dbReference>
<evidence type="ECO:0000259" key="12">
    <source>
        <dbReference type="PROSITE" id="PS50975"/>
    </source>
</evidence>
<keyword evidence="6 9" id="KW-0496">Mitochondrion</keyword>
<feature type="site" description="Involved in the stabilization of negative charge on the oxyanion by the formation of the oxyanion hole" evidence="9">
    <location>
        <position position="920"/>
    </location>
</feature>
<evidence type="ECO:0000256" key="6">
    <source>
        <dbReference type="ARBA" id="ARBA00023128"/>
    </source>
</evidence>
<dbReference type="GO" id="GO:0005759">
    <property type="term" value="C:mitochondrial matrix"/>
    <property type="evidence" value="ECO:0007669"/>
    <property type="project" value="UniProtKB-SubCell"/>
</dbReference>
<dbReference type="CDD" id="cd02152">
    <property type="entry name" value="OAT"/>
    <property type="match status" value="1"/>
</dbReference>
<keyword evidence="8 9" id="KW-0012">Acyltransferase</keyword>
<feature type="coiled-coil region" evidence="11">
    <location>
        <begin position="1067"/>
        <end position="1094"/>
    </location>
</feature>
<sequence>MRLKKDTRQPINRYSYKIASITTQTARNSTKLASSHARKMPQSDSISTRNAAHLGGTEEFDAVVAGNRVFFRCHWKLNGQPKAVQDPDDKTALQPPCRTLDLVLIAISVMPQHGKGASGPSSSAGDDNRGLGGFLWGSSDAVDSAAGRFVRAAVDRNIAQYASSITAVKLVLPTVDGYALRNDLVQRRLLTCDLVEEAADFTSTRREIHAFDFEEDSRIVQRALDGAVGAMLQKQLPSMQLRLVEYTLSLLEAEVTGRLSFPWISRSPLPKLRLAVVEARPSEMVAAAAGMGMYRAARALGIDLVIVERDHEWARKLAAEGGGVEFVPCDLTQDDGLPDRIVEALSRSRQPVDGITTFNDYYTHLTALVAEKMGLPTNPSQSIHLCRDKARMRQAVCPDTQVLSVQGLADLRQKLSGLKTPLQYPLIVKPAIGCASEGVTRVSSEADLFMAVDRIEHKFPGTSSLLEPYASGPEVDVNLMFLDGELIWGEVVDDFPTSAEVDEIADHNASGVSNRAPGPHAPSSSISFAETSDILPSILPSDEVDLLKRDLAEKLKRLGIRNGVFHLEARVENSKARFAMTDRGVEVVPREDRTSTGDGPDPSVFLIEINARIPGHQESYSVEYTYGIDYFALQLLAALVPPGEGEPAHDVVKTHIRALSRPLQPSSQFPTHIVFSAATRGGTFLGADPLPASLARWITNSKVYKNVGDVIGNPSVEGKWPFLAPNGTSRVIPAHGPSRAITSFITMVTLIRSVTVTASWPPRRGPHVVRQQLRRFSSKFEKYENAPIPANKRRFVPGSGFYPKGFSVASINAGINSTKRTRPDLAMVKSDVPSCGAAVFTRNKFPAASVAVSRKHLSATKGDGLRGVIANAGCANLFTGQAGLDDAAAMMNAANELLVSPSSAAAAVGETPPSVMVMHTGKGGERLPMDKVLQSIRHLPERMGNSHQHWLEAAEAICTTDTFPKLASRQFGLPSNPDIVYSMAGITKGAGMIHPNMATTLGIICTDAPIPAPDLQALLADATDKTYNCISIEGDTSTNDMVAIFANGAAGGKTIGHGAEQSAEAAAAAARDDLRAFKQALDELMTEMAKLVVRDAEGATKFMTIRVRGAWSPARARRVAGAVARSVLVKTGVTAGDLKNWGGTVLAAVGSSLLDVPGPRDHELGDGPDDPEALRADESRAIVPERVSLSVLPVGRLADTERPVVVLRRGMPVDVDASAARALLEHEDVDVLIDMDDVDLDDEKDGITSHKQRYEAVYWTSNLTQDFVALNGG</sequence>
<dbReference type="EMBL" id="AMCV02000037">
    <property type="protein sequence ID" value="TDZ16057.1"/>
    <property type="molecule type" value="Genomic_DNA"/>
</dbReference>
<feature type="site" description="Cleavage; by autolysis" evidence="9">
    <location>
        <begin position="998"/>
        <end position="999"/>
    </location>
</feature>
<comment type="catalytic activity">
    <reaction evidence="9">
        <text>N(2)-acetyl-L-ornithine + L-glutamate = N-acetyl-L-glutamate + L-ornithine</text>
        <dbReference type="Rhea" id="RHEA:15349"/>
        <dbReference type="ChEBI" id="CHEBI:29985"/>
        <dbReference type="ChEBI" id="CHEBI:44337"/>
        <dbReference type="ChEBI" id="CHEBI:46911"/>
        <dbReference type="ChEBI" id="CHEBI:57805"/>
        <dbReference type="EC" id="2.3.1.35"/>
    </reaction>
</comment>
<feature type="domain" description="ATP-grasp" evidence="12">
    <location>
        <begin position="389"/>
        <end position="639"/>
    </location>
</feature>
<dbReference type="Gene3D" id="3.30.2330.10">
    <property type="entry name" value="arginine biosynthesis bifunctional protein suprefamily"/>
    <property type="match status" value="1"/>
</dbReference>
<evidence type="ECO:0000256" key="1">
    <source>
        <dbReference type="ARBA" id="ARBA00006774"/>
    </source>
</evidence>
<dbReference type="GO" id="GO:0005524">
    <property type="term" value="F:ATP binding"/>
    <property type="evidence" value="ECO:0007669"/>
    <property type="project" value="UniProtKB-UniRule"/>
</dbReference>
<dbReference type="InterPro" id="IPR011761">
    <property type="entry name" value="ATP-grasp"/>
</dbReference>
<evidence type="ECO:0000313" key="13">
    <source>
        <dbReference type="EMBL" id="TDZ16057.1"/>
    </source>
</evidence>
<dbReference type="GO" id="GO:0004042">
    <property type="term" value="F:L-glutamate N-acetyltransferase activity"/>
    <property type="evidence" value="ECO:0007669"/>
    <property type="project" value="UniProtKB-UniRule"/>
</dbReference>
<feature type="binding site" evidence="9">
    <location>
        <position position="1097"/>
    </location>
    <ligand>
        <name>substrate</name>
    </ligand>
</feature>
<comment type="subcellular location">
    <subcellularLocation>
        <location evidence="9">Mitochondrion matrix</location>
    </subcellularLocation>
</comment>
<dbReference type="SUPFAM" id="SSF51735">
    <property type="entry name" value="NAD(P)-binding Rossmann-fold domains"/>
    <property type="match status" value="1"/>
</dbReference>
<reference evidence="14" key="2">
    <citation type="journal article" date="2019" name="Mol. Plant Microbe Interact.">
        <title>Genome sequence resources for four phytopathogenic fungi from the Colletotrichum orbiculare species complex.</title>
        <authorList>
            <person name="Gan P."/>
            <person name="Tsushima A."/>
            <person name="Narusaka M."/>
            <person name="Narusaka Y."/>
            <person name="Takano Y."/>
            <person name="Kubo Y."/>
            <person name="Shirasu K."/>
        </authorList>
    </citation>
    <scope>GENOME REANNOTATION</scope>
    <source>
        <strain evidence="14">104-T / ATCC 96160 / CBS 514.97 / LARS 414 / MAFF 240422</strain>
    </source>
</reference>
<evidence type="ECO:0000256" key="10">
    <source>
        <dbReference type="PROSITE-ProRule" id="PRU00409"/>
    </source>
</evidence>
<feature type="chain" id="PRO_5023369065" description="Arginine biosynthesis bifunctional protein ArgJ beta chain" evidence="9">
    <location>
        <begin position="999"/>
        <end position="1273"/>
    </location>
</feature>
<evidence type="ECO:0000256" key="9">
    <source>
        <dbReference type="HAMAP-Rule" id="MF_03124"/>
    </source>
</evidence>
<dbReference type="GO" id="GO:0046872">
    <property type="term" value="F:metal ion binding"/>
    <property type="evidence" value="ECO:0007669"/>
    <property type="project" value="InterPro"/>
</dbReference>
<feature type="active site" description="Nucleophile" evidence="9">
    <location>
        <position position="999"/>
    </location>
</feature>
<evidence type="ECO:0000256" key="5">
    <source>
        <dbReference type="ARBA" id="ARBA00022813"/>
    </source>
</evidence>
<evidence type="ECO:0000313" key="14">
    <source>
        <dbReference type="Proteomes" id="UP000014480"/>
    </source>
</evidence>
<dbReference type="UniPathway" id="UPA00068">
    <property type="reaction ID" value="UER00106"/>
</dbReference>
<dbReference type="Gene3D" id="3.60.70.12">
    <property type="entry name" value="L-amino peptidase D-ALA esterase/amidase"/>
    <property type="match status" value="1"/>
</dbReference>
<evidence type="ECO:0000256" key="3">
    <source>
        <dbReference type="ARBA" id="ARBA00022605"/>
    </source>
</evidence>
<dbReference type="GO" id="GO:0006592">
    <property type="term" value="P:ornithine biosynthetic process"/>
    <property type="evidence" value="ECO:0007669"/>
    <property type="project" value="TreeGrafter"/>
</dbReference>
<feature type="binding site" evidence="9">
    <location>
        <position position="1271"/>
    </location>
    <ligand>
        <name>substrate</name>
    </ligand>
</feature>
<keyword evidence="2 9" id="KW-0055">Arginine biosynthesis</keyword>
<accession>A0A484FGQ6</accession>
<keyword evidence="3 9" id="KW-0028">Amino-acid biosynthesis</keyword>
<keyword evidence="10" id="KW-0547">Nucleotide-binding</keyword>
<keyword evidence="4 9" id="KW-0808">Transferase</keyword>
<comment type="pathway">
    <text evidence="9">Amino-acid biosynthesis; L-arginine biosynthesis; L-ornithine and N-acetyl-L-glutamate from L-glutamate and N(2)-acetyl-L-ornithine (cyclic): step 1/1.</text>
</comment>
<dbReference type="EC" id="2.3.1.35" evidence="9"/>
<keyword evidence="5 9" id="KW-0068">Autocatalytic cleavage</keyword>
<keyword evidence="14" id="KW-1185">Reference proteome</keyword>